<dbReference type="FunFam" id="3.40.50.720:FF:000159">
    <property type="entry name" value="dTDP-4-dehydrorhamnose reductase"/>
    <property type="match status" value="1"/>
</dbReference>
<comment type="similarity">
    <text evidence="2 6">Belongs to the dTDP-4-dehydrorhamnose reductase family.</text>
</comment>
<dbReference type="EC" id="1.1.1.133" evidence="3 6"/>
<accession>A0A0H3L1A9</accession>
<reference evidence="9" key="1">
    <citation type="journal article" date="2012" name="Appl. Microbiol. Biotechnol.">
        <title>The complete genome sequence of Pantoea ananatis AJ13355, an organism with great biotechnological potential.</title>
        <authorList>
            <person name="Hara Y."/>
            <person name="Kadotani N."/>
            <person name="Izui H."/>
            <person name="Katashkina J.I."/>
            <person name="Kuvaeva T.M."/>
            <person name="Andreeva I.G."/>
            <person name="Golubeva L.I."/>
            <person name="Malko D.B."/>
            <person name="Makeev V.J."/>
            <person name="Mashko S.V."/>
            <person name="Kozlov Y.I."/>
        </authorList>
    </citation>
    <scope>NUCLEOTIDE SEQUENCE [LARGE SCALE GENOMIC DNA]</scope>
    <source>
        <strain evidence="9">AJ13355</strain>
    </source>
</reference>
<evidence type="ECO:0000256" key="1">
    <source>
        <dbReference type="ARBA" id="ARBA00004781"/>
    </source>
</evidence>
<dbReference type="HOGENOM" id="CLU_045518_1_2_6"/>
<dbReference type="GO" id="GO:0019305">
    <property type="term" value="P:dTDP-rhamnose biosynthetic process"/>
    <property type="evidence" value="ECO:0007669"/>
    <property type="project" value="UniProtKB-UniPathway"/>
</dbReference>
<comment type="pathway">
    <text evidence="1 6">Carbohydrate biosynthesis; dTDP-L-rhamnose biosynthesis.</text>
</comment>
<evidence type="ECO:0000256" key="3">
    <source>
        <dbReference type="ARBA" id="ARBA00012929"/>
    </source>
</evidence>
<evidence type="ECO:0000313" key="9">
    <source>
        <dbReference type="Proteomes" id="UP000006690"/>
    </source>
</evidence>
<dbReference type="CDD" id="cd05254">
    <property type="entry name" value="dTDP_HR_like_SDR_e"/>
    <property type="match status" value="1"/>
</dbReference>
<dbReference type="SUPFAM" id="SSF51735">
    <property type="entry name" value="NAD(P)-binding Rossmann-fold domains"/>
    <property type="match status" value="1"/>
</dbReference>
<evidence type="ECO:0000259" key="7">
    <source>
        <dbReference type="Pfam" id="PF04321"/>
    </source>
</evidence>
<dbReference type="UniPathway" id="UPA00281"/>
<dbReference type="PANTHER" id="PTHR10491:SF4">
    <property type="entry name" value="METHIONINE ADENOSYLTRANSFERASE 2 SUBUNIT BETA"/>
    <property type="match status" value="1"/>
</dbReference>
<dbReference type="UniPathway" id="UPA00124"/>
<evidence type="ECO:0000256" key="4">
    <source>
        <dbReference type="ARBA" id="ARBA00017099"/>
    </source>
</evidence>
<dbReference type="GO" id="GO:0008831">
    <property type="term" value="F:dTDP-4-dehydrorhamnose reductase activity"/>
    <property type="evidence" value="ECO:0007669"/>
    <property type="project" value="UniProtKB-EC"/>
</dbReference>
<dbReference type="InterPro" id="IPR005913">
    <property type="entry name" value="dTDP_dehydrorham_reduct"/>
</dbReference>
<dbReference type="InterPro" id="IPR036291">
    <property type="entry name" value="NAD(P)-bd_dom_sf"/>
</dbReference>
<evidence type="ECO:0000256" key="2">
    <source>
        <dbReference type="ARBA" id="ARBA00010944"/>
    </source>
</evidence>
<organism evidence="8 9">
    <name type="scientific">Pantoea ananatis (strain AJ13355)</name>
    <dbReference type="NCBI Taxonomy" id="932677"/>
    <lineage>
        <taxon>Bacteria</taxon>
        <taxon>Pseudomonadati</taxon>
        <taxon>Pseudomonadota</taxon>
        <taxon>Gammaproteobacteria</taxon>
        <taxon>Enterobacterales</taxon>
        <taxon>Erwiniaceae</taxon>
        <taxon>Pantoea</taxon>
    </lineage>
</organism>
<gene>
    <name evidence="8" type="primary">rfbD</name>
    <name evidence="8" type="ordered locus">PAJ_1580</name>
</gene>
<dbReference type="eggNOG" id="COG1091">
    <property type="taxonomic scope" value="Bacteria"/>
</dbReference>
<dbReference type="InterPro" id="IPR029903">
    <property type="entry name" value="RmlD-like-bd"/>
</dbReference>
<dbReference type="AlphaFoldDB" id="A0A0H3L1A9"/>
<sequence length="311" mass="34155">MACRTADIVGKRSTRTITAGVGVMRVLLTGAYGQLGRCLLDRFPADWITLACGSAELDITDRCAVMRVVKKFKPDVIMNAAAYTAVDKAETDRTRALKVNAIGPENLAQAAKLVNARLIHISTDYVFDGLKKTSYSENDPPCPINFYGLSKWEGEKRVFEALPEAIVIRTSWMFSEYGNNFVSTMLRLAQTRSELHVVNDQYGCPTYAGDLAEAMIHLAGSPENMGIYHYCGDIAVSWCEFAQAIFVAAEKEVNVRGITSSQYPSAATRPARSILNTEHITSAGITASDWQEQLITCLKPQSTPFSYASIL</sequence>
<protein>
    <recommendedName>
        <fullName evidence="4 6">dTDP-4-dehydrorhamnose reductase</fullName>
        <ecNumber evidence="3 6">1.1.1.133</ecNumber>
    </recommendedName>
</protein>
<dbReference type="Gene3D" id="3.90.25.10">
    <property type="entry name" value="UDP-galactose 4-epimerase, domain 1"/>
    <property type="match status" value="1"/>
</dbReference>
<dbReference type="KEGG" id="paj:PAJ_1580"/>
<evidence type="ECO:0000256" key="5">
    <source>
        <dbReference type="ARBA" id="ARBA00048200"/>
    </source>
</evidence>
<dbReference type="PANTHER" id="PTHR10491">
    <property type="entry name" value="DTDP-4-DEHYDRORHAMNOSE REDUCTASE"/>
    <property type="match status" value="1"/>
</dbReference>
<dbReference type="GO" id="GO:0009243">
    <property type="term" value="P:O antigen biosynthetic process"/>
    <property type="evidence" value="ECO:0007669"/>
    <property type="project" value="UniProtKB-UniPathway"/>
</dbReference>
<name>A0A0H3L1A9_PANAA</name>
<keyword evidence="6" id="KW-0521">NADP</keyword>
<evidence type="ECO:0000313" key="8">
    <source>
        <dbReference type="EMBL" id="BAK11660.1"/>
    </source>
</evidence>
<evidence type="ECO:0000256" key="6">
    <source>
        <dbReference type="RuleBase" id="RU364082"/>
    </source>
</evidence>
<proteinExistence type="inferred from homology"/>
<comment type="cofactor">
    <cofactor evidence="6">
        <name>Mg(2+)</name>
        <dbReference type="ChEBI" id="CHEBI:18420"/>
    </cofactor>
    <text evidence="6">Binds 1 Mg(2+) ion per monomer.</text>
</comment>
<feature type="domain" description="RmlD-like substrate binding" evidence="7">
    <location>
        <begin position="24"/>
        <end position="300"/>
    </location>
</feature>
<dbReference type="NCBIfam" id="TIGR01214">
    <property type="entry name" value="rmlD"/>
    <property type="match status" value="1"/>
</dbReference>
<dbReference type="Pfam" id="PF04321">
    <property type="entry name" value="RmlD_sub_bind"/>
    <property type="match status" value="1"/>
</dbReference>
<comment type="function">
    <text evidence="6">Catalyzes the reduction of dTDP-6-deoxy-L-lyxo-4-hexulose to yield dTDP-L-rhamnose.</text>
</comment>
<dbReference type="Proteomes" id="UP000006690">
    <property type="component" value="Chromosome"/>
</dbReference>
<keyword evidence="6" id="KW-0560">Oxidoreductase</keyword>
<dbReference type="Gene3D" id="3.40.50.720">
    <property type="entry name" value="NAD(P)-binding Rossmann-like Domain"/>
    <property type="match status" value="1"/>
</dbReference>
<comment type="catalytic activity">
    <reaction evidence="5 6">
        <text>dTDP-beta-L-rhamnose + NADP(+) = dTDP-4-dehydro-beta-L-rhamnose + NADPH + H(+)</text>
        <dbReference type="Rhea" id="RHEA:21796"/>
        <dbReference type="ChEBI" id="CHEBI:15378"/>
        <dbReference type="ChEBI" id="CHEBI:57510"/>
        <dbReference type="ChEBI" id="CHEBI:57783"/>
        <dbReference type="ChEBI" id="CHEBI:58349"/>
        <dbReference type="ChEBI" id="CHEBI:62830"/>
        <dbReference type="EC" id="1.1.1.133"/>
    </reaction>
</comment>
<dbReference type="GO" id="GO:0005829">
    <property type="term" value="C:cytosol"/>
    <property type="evidence" value="ECO:0007669"/>
    <property type="project" value="TreeGrafter"/>
</dbReference>
<dbReference type="PATRIC" id="fig|932677.3.peg.1841"/>
<dbReference type="EMBL" id="AP012032">
    <property type="protein sequence ID" value="BAK11660.1"/>
    <property type="molecule type" value="Genomic_DNA"/>
</dbReference>